<dbReference type="EMBL" id="BATL01000022">
    <property type="protein sequence ID" value="GAD75220.1"/>
    <property type="molecule type" value="Genomic_DNA"/>
</dbReference>
<evidence type="ECO:0000313" key="2">
    <source>
        <dbReference type="Proteomes" id="UP000016567"/>
    </source>
</evidence>
<organism evidence="1 2">
    <name type="scientific">Vibrio azureus NBRC 104587</name>
    <dbReference type="NCBI Taxonomy" id="1219077"/>
    <lineage>
        <taxon>Bacteria</taxon>
        <taxon>Pseudomonadati</taxon>
        <taxon>Pseudomonadota</taxon>
        <taxon>Gammaproteobacteria</taxon>
        <taxon>Vibrionales</taxon>
        <taxon>Vibrionaceae</taxon>
        <taxon>Vibrio</taxon>
    </lineage>
</organism>
<keyword evidence="2" id="KW-1185">Reference proteome</keyword>
<evidence type="ECO:0000313" key="1">
    <source>
        <dbReference type="EMBL" id="GAD75220.1"/>
    </source>
</evidence>
<dbReference type="AlphaFoldDB" id="U3AN67"/>
<dbReference type="STRING" id="1219077.VAZ01S_022_00130"/>
<reference evidence="1 2" key="1">
    <citation type="submission" date="2013-09" db="EMBL/GenBank/DDBJ databases">
        <title>Whole genome shotgun sequence of Vibrio azureus NBRC 104587.</title>
        <authorList>
            <person name="Isaki S."/>
            <person name="Hosoyama A."/>
            <person name="Numata M."/>
            <person name="Hashimoto M."/>
            <person name="Hosoyama Y."/>
            <person name="Tsuchikane K."/>
            <person name="Noguchi M."/>
            <person name="Hirakata S."/>
            <person name="Ichikawa N."/>
            <person name="Ohji S."/>
            <person name="Yamazoe A."/>
            <person name="Fujita N."/>
        </authorList>
    </citation>
    <scope>NUCLEOTIDE SEQUENCE [LARGE SCALE GENOMIC DNA]</scope>
    <source>
        <strain evidence="1 2">NBRC 104587</strain>
    </source>
</reference>
<proteinExistence type="predicted"/>
<name>U3AN67_9VIBR</name>
<dbReference type="Proteomes" id="UP000016567">
    <property type="component" value="Unassembled WGS sequence"/>
</dbReference>
<protein>
    <submittedName>
        <fullName evidence="1">Uncharacterized protein</fullName>
    </submittedName>
</protein>
<comment type="caution">
    <text evidence="1">The sequence shown here is derived from an EMBL/GenBank/DDBJ whole genome shotgun (WGS) entry which is preliminary data.</text>
</comment>
<gene>
    <name evidence="1" type="ORF">VAZ01S_022_00130</name>
</gene>
<dbReference type="RefSeq" id="WP_021708981.1">
    <property type="nucleotide sequence ID" value="NZ_BAOB01000145.1"/>
</dbReference>
<accession>U3AN67</accession>
<sequence>MKGIIIADAYGVPAHHISFDDLVEEVTLSSSIITFLWDESVICQAKFQSPLALKTYMLYPSNTISI</sequence>